<dbReference type="PANTHER" id="PTHR12684:SF2">
    <property type="entry name" value="TRNA 2'-PHOSPHOTRANSFERASE 1"/>
    <property type="match status" value="1"/>
</dbReference>
<keyword evidence="4" id="KW-0808">Transferase</keyword>
<protein>
    <recommendedName>
        <fullName evidence="3">2'-phosphotransferase</fullName>
        <ecNumber evidence="3">2.7.1.160</ecNumber>
    </recommendedName>
</protein>
<dbReference type="InterPro" id="IPR002745">
    <property type="entry name" value="Ptrans_KptA/Tpt1"/>
</dbReference>
<keyword evidence="8" id="KW-1185">Reference proteome</keyword>
<proteinExistence type="inferred from homology"/>
<dbReference type="InterPro" id="IPR042081">
    <property type="entry name" value="RNA_2'-PTrans_C"/>
</dbReference>
<dbReference type="EMBL" id="JAPWTJ010001096">
    <property type="protein sequence ID" value="KAJ8973846.1"/>
    <property type="molecule type" value="Genomic_DNA"/>
</dbReference>
<comment type="similarity">
    <text evidence="2">Belongs to the KptA/TPT1 family.</text>
</comment>
<evidence type="ECO:0000256" key="1">
    <source>
        <dbReference type="ARBA" id="ARBA00003343"/>
    </source>
</evidence>
<dbReference type="Pfam" id="PF01885">
    <property type="entry name" value="PTS_2-RNA"/>
    <property type="match status" value="1"/>
</dbReference>
<dbReference type="Proteomes" id="UP001162164">
    <property type="component" value="Unassembled WGS sequence"/>
</dbReference>
<comment type="caution">
    <text evidence="7">The sequence shown here is derived from an EMBL/GenBank/DDBJ whole genome shotgun (WGS) entry which is preliminary data.</text>
</comment>
<dbReference type="SUPFAM" id="SSF56399">
    <property type="entry name" value="ADP-ribosylation"/>
    <property type="match status" value="1"/>
</dbReference>
<gene>
    <name evidence="7" type="ORF">NQ317_016400</name>
</gene>
<evidence type="ECO:0000313" key="8">
    <source>
        <dbReference type="Proteomes" id="UP001162164"/>
    </source>
</evidence>
<dbReference type="PANTHER" id="PTHR12684">
    <property type="entry name" value="PUTATIVE PHOSPHOTRANSFERASE"/>
    <property type="match status" value="1"/>
</dbReference>
<accession>A0ABQ9J6R9</accession>
<dbReference type="Gene3D" id="1.10.10.970">
    <property type="entry name" value="RNA 2'-phosphotransferase, Tpt1/KptA family, N-terminal domain"/>
    <property type="match status" value="1"/>
</dbReference>
<keyword evidence="5" id="KW-0520">NAD</keyword>
<evidence type="ECO:0000256" key="4">
    <source>
        <dbReference type="ARBA" id="ARBA00022679"/>
    </source>
</evidence>
<name>A0ABQ9J6R9_9CUCU</name>
<comment type="catalytic activity">
    <reaction evidence="6">
        <text>2'-phospho-[ligated tRNA] + NAD(+) = mature tRNA + ADP-alpha-D-ribose 1'',2''-cyclic phosphate + nicotinamide</text>
        <dbReference type="Rhea" id="RHEA:23324"/>
        <dbReference type="Rhea" id="RHEA-COMP:11106"/>
        <dbReference type="Rhea" id="RHEA-COMP:11107"/>
        <dbReference type="ChEBI" id="CHEBI:17154"/>
        <dbReference type="ChEBI" id="CHEBI:57540"/>
        <dbReference type="ChEBI" id="CHEBI:76596"/>
        <dbReference type="ChEBI" id="CHEBI:82883"/>
        <dbReference type="ChEBI" id="CHEBI:85027"/>
        <dbReference type="EC" id="2.7.1.160"/>
    </reaction>
</comment>
<evidence type="ECO:0000256" key="2">
    <source>
        <dbReference type="ARBA" id="ARBA00009836"/>
    </source>
</evidence>
<evidence type="ECO:0000256" key="6">
    <source>
        <dbReference type="ARBA" id="ARBA00047949"/>
    </source>
</evidence>
<comment type="function">
    <text evidence="1">Catalyzes the last step of tRNA splicing, the transfer of the splice junction 2'-phosphate from ligated tRNA to NAD to produce ADP-ribose 1''-2'' cyclic phosphate.</text>
</comment>
<reference evidence="7" key="1">
    <citation type="journal article" date="2023" name="Insect Mol. Biol.">
        <title>Genome sequencing provides insights into the evolution of gene families encoding plant cell wall-degrading enzymes in longhorned beetles.</title>
        <authorList>
            <person name="Shin N.R."/>
            <person name="Okamura Y."/>
            <person name="Kirsch R."/>
            <person name="Pauchet Y."/>
        </authorList>
    </citation>
    <scope>NUCLEOTIDE SEQUENCE</scope>
    <source>
        <strain evidence="7">MMC_N1</strain>
    </source>
</reference>
<dbReference type="InterPro" id="IPR042080">
    <property type="entry name" value="RNA_2'-PTrans_N"/>
</dbReference>
<evidence type="ECO:0000256" key="3">
    <source>
        <dbReference type="ARBA" id="ARBA00012007"/>
    </source>
</evidence>
<organism evidence="7 8">
    <name type="scientific">Molorchus minor</name>
    <dbReference type="NCBI Taxonomy" id="1323400"/>
    <lineage>
        <taxon>Eukaryota</taxon>
        <taxon>Metazoa</taxon>
        <taxon>Ecdysozoa</taxon>
        <taxon>Arthropoda</taxon>
        <taxon>Hexapoda</taxon>
        <taxon>Insecta</taxon>
        <taxon>Pterygota</taxon>
        <taxon>Neoptera</taxon>
        <taxon>Endopterygota</taxon>
        <taxon>Coleoptera</taxon>
        <taxon>Polyphaga</taxon>
        <taxon>Cucujiformia</taxon>
        <taxon>Chrysomeloidea</taxon>
        <taxon>Cerambycidae</taxon>
        <taxon>Lamiinae</taxon>
        <taxon>Monochamini</taxon>
        <taxon>Molorchus</taxon>
    </lineage>
</organism>
<evidence type="ECO:0000313" key="7">
    <source>
        <dbReference type="EMBL" id="KAJ8973846.1"/>
    </source>
</evidence>
<evidence type="ECO:0000256" key="5">
    <source>
        <dbReference type="ARBA" id="ARBA00023027"/>
    </source>
</evidence>
<sequence>MVTRDAHLSKTLSWLLRHSFEKEGLQISSDGYINVNYLLLHNSLKGKYTVDDIKRVVDANDKQRFTLRIRNHILEICANQGHSHKIDNLTLFPILSSEGITVIHGTFYRNWTNIKQTGISRMKRNHIHFATDLPHNKSVTSGIRPNAEVFIYINLDLALKKGIQFYKSVNGVILSPGNKEGIIEPKYFLKVCDTNGKSLF</sequence>
<dbReference type="EC" id="2.7.1.160" evidence="3"/>
<dbReference type="Gene3D" id="3.20.170.30">
    <property type="match status" value="1"/>
</dbReference>